<dbReference type="EC" id="4.2.3.-" evidence="4"/>
<evidence type="ECO:0000256" key="3">
    <source>
        <dbReference type="ARBA" id="ARBA00022842"/>
    </source>
</evidence>
<dbReference type="GO" id="GO:0046872">
    <property type="term" value="F:metal ion binding"/>
    <property type="evidence" value="ECO:0007669"/>
    <property type="project" value="UniProtKB-KW"/>
</dbReference>
<dbReference type="GO" id="GO:0010333">
    <property type="term" value="F:terpene synthase activity"/>
    <property type="evidence" value="ECO:0007669"/>
    <property type="project" value="InterPro"/>
</dbReference>
<accession>A0A9W8WJH9</accession>
<keyword evidence="4" id="KW-0479">Metal-binding</keyword>
<evidence type="ECO:0000256" key="4">
    <source>
        <dbReference type="RuleBase" id="RU366034"/>
    </source>
</evidence>
<keyword evidence="4" id="KW-0456">Lyase</keyword>
<dbReference type="PANTHER" id="PTHR35201">
    <property type="entry name" value="TERPENE SYNTHASE"/>
    <property type="match status" value="1"/>
</dbReference>
<keyword evidence="3 4" id="KW-0460">Magnesium</keyword>
<dbReference type="Proteomes" id="UP001140502">
    <property type="component" value="Unassembled WGS sequence"/>
</dbReference>
<dbReference type="GO" id="GO:0008299">
    <property type="term" value="P:isoprenoid biosynthetic process"/>
    <property type="evidence" value="ECO:0007669"/>
    <property type="project" value="UniProtKB-ARBA"/>
</dbReference>
<dbReference type="EMBL" id="JAPEUR010000030">
    <property type="protein sequence ID" value="KAJ4327100.1"/>
    <property type="molecule type" value="Genomic_DNA"/>
</dbReference>
<protein>
    <recommendedName>
        <fullName evidence="4">Terpene synthase</fullName>
        <ecNumber evidence="4">4.2.3.-</ecNumber>
    </recommendedName>
</protein>
<gene>
    <name evidence="5" type="ORF">N0V84_002488</name>
</gene>
<keyword evidence="6" id="KW-1185">Reference proteome</keyword>
<organism evidence="5 6">
    <name type="scientific">Fusarium piperis</name>
    <dbReference type="NCBI Taxonomy" id="1435070"/>
    <lineage>
        <taxon>Eukaryota</taxon>
        <taxon>Fungi</taxon>
        <taxon>Dikarya</taxon>
        <taxon>Ascomycota</taxon>
        <taxon>Pezizomycotina</taxon>
        <taxon>Sordariomycetes</taxon>
        <taxon>Hypocreomycetidae</taxon>
        <taxon>Hypocreales</taxon>
        <taxon>Nectriaceae</taxon>
        <taxon>Fusarium</taxon>
        <taxon>Fusarium solani species complex</taxon>
    </lineage>
</organism>
<evidence type="ECO:0000313" key="5">
    <source>
        <dbReference type="EMBL" id="KAJ4327100.1"/>
    </source>
</evidence>
<dbReference type="InterPro" id="IPR008949">
    <property type="entry name" value="Isoprenoid_synthase_dom_sf"/>
</dbReference>
<proteinExistence type="inferred from homology"/>
<dbReference type="SFLD" id="SFLDS00005">
    <property type="entry name" value="Isoprenoid_Synthase_Type_I"/>
    <property type="match status" value="1"/>
</dbReference>
<dbReference type="SUPFAM" id="SSF48576">
    <property type="entry name" value="Terpenoid synthases"/>
    <property type="match status" value="1"/>
</dbReference>
<dbReference type="Pfam" id="PF19086">
    <property type="entry name" value="Terpene_syn_C_2"/>
    <property type="match status" value="1"/>
</dbReference>
<evidence type="ECO:0000256" key="2">
    <source>
        <dbReference type="ARBA" id="ARBA00006333"/>
    </source>
</evidence>
<comment type="cofactor">
    <cofactor evidence="1 4">
        <name>Mg(2+)</name>
        <dbReference type="ChEBI" id="CHEBI:18420"/>
    </cofactor>
</comment>
<dbReference type="OrthoDB" id="2861623at2759"/>
<evidence type="ECO:0000256" key="1">
    <source>
        <dbReference type="ARBA" id="ARBA00001946"/>
    </source>
</evidence>
<sequence>MKSSRLSQAAIVAALRGQTLRIPDLGALFRSWPRANLNRHHAHITPIVDGAIDYMAVTYPLIASRKRDGIARLAALWYPQARRSQLEALALYTAWLVCWDDAVDANEGDLAADFARAERWRCRTLDMARRALAVDGTNTHAGEPAYEDDPISRVFQEFGSRFCQTAPVDQRRRLHYEIRAFITACATEQKLRLEHRIPDFSSYMDLRVATVGGTMLCSLVPYATDEPLPAALTSAPEIGQMWLQACILLSLSNDMLSLKKELRTDCVINAVSALVEPGISLDEIVAQLEQRMRTAVKEFDEAAERLLGMAGSDKDLTGLVRRYIDGCRATVTGILEFTLTSPRYNIAKLIQQDGSLEIIL</sequence>
<name>A0A9W8WJH9_9HYPO</name>
<comment type="caution">
    <text evidence="5">The sequence shown here is derived from an EMBL/GenBank/DDBJ whole genome shotgun (WGS) entry which is preliminary data.</text>
</comment>
<comment type="similarity">
    <text evidence="2 4">Belongs to the terpene synthase family.</text>
</comment>
<reference evidence="5" key="1">
    <citation type="submission" date="2022-10" db="EMBL/GenBank/DDBJ databases">
        <title>Tapping the CABI collections for fungal endophytes: first genome assemblies for Collariella, Neodidymelliopsis, Ascochyta clinopodiicola, Didymella pomorum, Didymosphaeria variabile, Neocosmospora piperis and Neocucurbitaria cava.</title>
        <authorList>
            <person name="Hill R."/>
        </authorList>
    </citation>
    <scope>NUCLEOTIDE SEQUENCE</scope>
    <source>
        <strain evidence="5">IMI 366586</strain>
    </source>
</reference>
<dbReference type="SFLD" id="SFLDG01020">
    <property type="entry name" value="Terpene_Cyclase_Like_2"/>
    <property type="match status" value="1"/>
</dbReference>
<dbReference type="InterPro" id="IPR034686">
    <property type="entry name" value="Terpene_cyclase-like_2"/>
</dbReference>
<dbReference type="PANTHER" id="PTHR35201:SF4">
    <property type="entry name" value="BETA-PINACENE SYNTHASE-RELATED"/>
    <property type="match status" value="1"/>
</dbReference>
<evidence type="ECO:0000313" key="6">
    <source>
        <dbReference type="Proteomes" id="UP001140502"/>
    </source>
</evidence>
<dbReference type="AlphaFoldDB" id="A0A9W8WJH9"/>
<dbReference type="Gene3D" id="1.10.600.10">
    <property type="entry name" value="Farnesyl Diphosphate Synthase"/>
    <property type="match status" value="1"/>
</dbReference>